<accession>A0ABN6M6D3</accession>
<name>A0ABN6M6D3_9BACT</name>
<proteinExistence type="predicted"/>
<reference evidence="1 2" key="1">
    <citation type="submission" date="2022-01" db="EMBL/GenBank/DDBJ databases">
        <title>Desulfofustis limnae sp. nov., a novel mesophilic sulfate-reducing bacterium isolated from marsh soil.</title>
        <authorList>
            <person name="Watanabe M."/>
            <person name="Takahashi A."/>
            <person name="Kojima H."/>
            <person name="Fukui M."/>
        </authorList>
    </citation>
    <scope>NUCLEOTIDE SEQUENCE [LARGE SCALE GENOMIC DNA]</scope>
    <source>
        <strain evidence="1 2">PPLL</strain>
    </source>
</reference>
<organism evidence="1 2">
    <name type="scientific">Desulfofustis limnaeus</name>
    <dbReference type="NCBI Taxonomy" id="2740163"/>
    <lineage>
        <taxon>Bacteria</taxon>
        <taxon>Pseudomonadati</taxon>
        <taxon>Thermodesulfobacteriota</taxon>
        <taxon>Desulfobulbia</taxon>
        <taxon>Desulfobulbales</taxon>
        <taxon>Desulfocapsaceae</taxon>
        <taxon>Desulfofustis</taxon>
    </lineage>
</organism>
<gene>
    <name evidence="1" type="ORF">DPPLL_28130</name>
</gene>
<dbReference type="EMBL" id="AP025516">
    <property type="protein sequence ID" value="BDD88448.1"/>
    <property type="molecule type" value="Genomic_DNA"/>
</dbReference>
<sequence length="66" mass="7867">MTPERKDEILEQWGYTAQWLKAEVIKDYRRRCQEGTACDWLEYLEWEFGMEPEEVGFGEGSEISDT</sequence>
<protein>
    <submittedName>
        <fullName evidence="1">Uncharacterized protein</fullName>
    </submittedName>
</protein>
<dbReference type="Proteomes" id="UP000830055">
    <property type="component" value="Chromosome"/>
</dbReference>
<evidence type="ECO:0000313" key="2">
    <source>
        <dbReference type="Proteomes" id="UP000830055"/>
    </source>
</evidence>
<keyword evidence="2" id="KW-1185">Reference proteome</keyword>
<evidence type="ECO:0000313" key="1">
    <source>
        <dbReference type="EMBL" id="BDD88448.1"/>
    </source>
</evidence>